<evidence type="ECO:0000256" key="6">
    <source>
        <dbReference type="ARBA" id="ARBA00023274"/>
    </source>
</evidence>
<organism evidence="10 11">
    <name type="scientific">Metschnikowia bicuspidata</name>
    <dbReference type="NCBI Taxonomy" id="27322"/>
    <lineage>
        <taxon>Eukaryota</taxon>
        <taxon>Fungi</taxon>
        <taxon>Dikarya</taxon>
        <taxon>Ascomycota</taxon>
        <taxon>Saccharomycotina</taxon>
        <taxon>Pichiomycetes</taxon>
        <taxon>Metschnikowiaceae</taxon>
        <taxon>Metschnikowia</taxon>
    </lineage>
</organism>
<dbReference type="CDD" id="cd04661">
    <property type="entry name" value="NUDIX_MRP_L46"/>
    <property type="match status" value="1"/>
</dbReference>
<keyword evidence="5" id="KW-0496">Mitochondrion</keyword>
<dbReference type="InterPro" id="IPR040008">
    <property type="entry name" value="Ribosomal_mL46"/>
</dbReference>
<dbReference type="AlphaFoldDB" id="A0A4P9ZHT3"/>
<proteinExistence type="inferred from homology"/>
<dbReference type="InterPro" id="IPR021757">
    <property type="entry name" value="Ribosomal_mL46_N"/>
</dbReference>
<dbReference type="GO" id="GO:0003735">
    <property type="term" value="F:structural constituent of ribosome"/>
    <property type="evidence" value="ECO:0007669"/>
    <property type="project" value="InterPro"/>
</dbReference>
<dbReference type="PANTHER" id="PTHR13124:SF12">
    <property type="entry name" value="LARGE RIBOSOMAL SUBUNIT PROTEIN ML46"/>
    <property type="match status" value="1"/>
</dbReference>
<accession>A0A4P9ZHT3</accession>
<keyword evidence="4" id="KW-0689">Ribosomal protein</keyword>
<feature type="domain" description="Large ribosomal subunit protein mL46 N-terminal" evidence="9">
    <location>
        <begin position="20"/>
        <end position="144"/>
    </location>
</feature>
<evidence type="ECO:0000256" key="8">
    <source>
        <dbReference type="SAM" id="MobiDB-lite"/>
    </source>
</evidence>
<dbReference type="Pfam" id="PF11788">
    <property type="entry name" value="MRP-L46"/>
    <property type="match status" value="1"/>
</dbReference>
<evidence type="ECO:0000256" key="4">
    <source>
        <dbReference type="ARBA" id="ARBA00022980"/>
    </source>
</evidence>
<feature type="region of interest" description="Disordered" evidence="8">
    <location>
        <begin position="116"/>
        <end position="148"/>
    </location>
</feature>
<evidence type="ECO:0000256" key="2">
    <source>
        <dbReference type="ARBA" id="ARBA00009070"/>
    </source>
</evidence>
<sequence>MFPRQASRLYSSPASTPTKFQSTLLLLRPPVVSADLPRFQAQYYRYQKELWHRLMWTFPKWFYFRKGTLAEQSFRELNKNPVHNNPNMEFLGGRPEIRHQRDRRFKQVLRLPKPYLEGEEGDASAGGAETDRPVVPNSRVTDADRRNDTTSLERRLARTLYLVVSEDGGKTWGFPTFDIAGTPLHTAAEQGLYALGGHLINYFNVSPTPCHVHSRGDAKAFFIKLRILLGAFAAQDANVSFQWLTSDELADHLDQDYYNEIQHLTSDV</sequence>
<evidence type="ECO:0000256" key="7">
    <source>
        <dbReference type="ARBA" id="ARBA00035190"/>
    </source>
</evidence>
<dbReference type="OrthoDB" id="414075at2759"/>
<evidence type="ECO:0000256" key="3">
    <source>
        <dbReference type="ARBA" id="ARBA00022946"/>
    </source>
</evidence>
<evidence type="ECO:0000256" key="5">
    <source>
        <dbReference type="ARBA" id="ARBA00023128"/>
    </source>
</evidence>
<protein>
    <recommendedName>
        <fullName evidence="7">Large ribosomal subunit protein mL46</fullName>
    </recommendedName>
</protein>
<name>A0A4P9ZHT3_9ASCO</name>
<comment type="similarity">
    <text evidence="2">Belongs to the mitochondrion-specific ribosomal protein mL46 family.</text>
</comment>
<dbReference type="GO" id="GO:0005762">
    <property type="term" value="C:mitochondrial large ribosomal subunit"/>
    <property type="evidence" value="ECO:0007669"/>
    <property type="project" value="TreeGrafter"/>
</dbReference>
<evidence type="ECO:0000259" key="9">
    <source>
        <dbReference type="Pfam" id="PF11788"/>
    </source>
</evidence>
<dbReference type="Proteomes" id="UP000268321">
    <property type="component" value="Unassembled WGS sequence"/>
</dbReference>
<keyword evidence="3" id="KW-0809">Transit peptide</keyword>
<keyword evidence="11" id="KW-1185">Reference proteome</keyword>
<dbReference type="PANTHER" id="PTHR13124">
    <property type="entry name" value="39S RIBOSOMAL PROTEIN L46, MITOCHONDRIAL PRECURSOR-RELATED"/>
    <property type="match status" value="1"/>
</dbReference>
<evidence type="ECO:0000313" key="10">
    <source>
        <dbReference type="EMBL" id="RKP32518.1"/>
    </source>
</evidence>
<dbReference type="InterPro" id="IPR033650">
    <property type="entry name" value="Ribosomal_mL46_NUDIX"/>
</dbReference>
<dbReference type="EMBL" id="ML004431">
    <property type="protein sequence ID" value="RKP32518.1"/>
    <property type="molecule type" value="Genomic_DNA"/>
</dbReference>
<evidence type="ECO:0000256" key="1">
    <source>
        <dbReference type="ARBA" id="ARBA00004173"/>
    </source>
</evidence>
<dbReference type="Gene3D" id="3.90.79.10">
    <property type="entry name" value="Nucleoside Triphosphate Pyrophosphohydrolase"/>
    <property type="match status" value="1"/>
</dbReference>
<comment type="subcellular location">
    <subcellularLocation>
        <location evidence="1">Mitochondrion</location>
    </subcellularLocation>
</comment>
<reference evidence="11" key="1">
    <citation type="journal article" date="2018" name="Nat. Microbiol.">
        <title>Leveraging single-cell genomics to expand the fungal tree of life.</title>
        <authorList>
            <person name="Ahrendt S.R."/>
            <person name="Quandt C.A."/>
            <person name="Ciobanu D."/>
            <person name="Clum A."/>
            <person name="Salamov A."/>
            <person name="Andreopoulos B."/>
            <person name="Cheng J.F."/>
            <person name="Woyke T."/>
            <person name="Pelin A."/>
            <person name="Henrissat B."/>
            <person name="Reynolds N.K."/>
            <person name="Benny G.L."/>
            <person name="Smith M.E."/>
            <person name="James T.Y."/>
            <person name="Grigoriev I.V."/>
        </authorList>
    </citation>
    <scope>NUCLEOTIDE SEQUENCE [LARGE SCALE GENOMIC DNA]</scope>
    <source>
        <strain evidence="11">Baker2002</strain>
    </source>
</reference>
<keyword evidence="6" id="KW-0687">Ribonucleoprotein</keyword>
<evidence type="ECO:0000313" key="11">
    <source>
        <dbReference type="Proteomes" id="UP000268321"/>
    </source>
</evidence>
<gene>
    <name evidence="10" type="ORF">METBISCDRAFT_21499</name>
</gene>